<comment type="caution">
    <text evidence="1">The sequence shown here is derived from an EMBL/GenBank/DDBJ whole genome shotgun (WGS) entry which is preliminary data.</text>
</comment>
<sequence length="65" mass="7471">MNDDHPTARLELLRAEHRQLDSEIAARLEGGEGDMIEIARLKKRKLRLKDEIQLLLDRAVPDIIA</sequence>
<proteinExistence type="predicted"/>
<dbReference type="EMBL" id="BAABBQ010000001">
    <property type="protein sequence ID" value="GAA4017926.1"/>
    <property type="molecule type" value="Genomic_DNA"/>
</dbReference>
<evidence type="ECO:0000313" key="1">
    <source>
        <dbReference type="EMBL" id="GAA4017926.1"/>
    </source>
</evidence>
<dbReference type="Pfam" id="PF04325">
    <property type="entry name" value="DUF465"/>
    <property type="match status" value="1"/>
</dbReference>
<gene>
    <name evidence="1" type="ORF">GCM10022280_16580</name>
</gene>
<keyword evidence="2" id="KW-1185">Reference proteome</keyword>
<dbReference type="RefSeq" id="WP_344706920.1">
    <property type="nucleotide sequence ID" value="NZ_BAABBQ010000001.1"/>
</dbReference>
<dbReference type="Gene3D" id="6.10.280.50">
    <property type="match status" value="1"/>
</dbReference>
<dbReference type="InterPro" id="IPR038444">
    <property type="entry name" value="DUF465_sf"/>
</dbReference>
<evidence type="ECO:0008006" key="3">
    <source>
        <dbReference type="Google" id="ProtNLM"/>
    </source>
</evidence>
<accession>A0ABP7SXV7</accession>
<organism evidence="1 2">
    <name type="scientific">Sphingomonas swuensis</name>
    <dbReference type="NCBI Taxonomy" id="977800"/>
    <lineage>
        <taxon>Bacteria</taxon>
        <taxon>Pseudomonadati</taxon>
        <taxon>Pseudomonadota</taxon>
        <taxon>Alphaproteobacteria</taxon>
        <taxon>Sphingomonadales</taxon>
        <taxon>Sphingomonadaceae</taxon>
        <taxon>Sphingomonas</taxon>
    </lineage>
</organism>
<name>A0ABP7SXV7_9SPHN</name>
<reference evidence="2" key="1">
    <citation type="journal article" date="2019" name="Int. J. Syst. Evol. Microbiol.">
        <title>The Global Catalogue of Microorganisms (GCM) 10K type strain sequencing project: providing services to taxonomists for standard genome sequencing and annotation.</title>
        <authorList>
            <consortium name="The Broad Institute Genomics Platform"/>
            <consortium name="The Broad Institute Genome Sequencing Center for Infectious Disease"/>
            <person name="Wu L."/>
            <person name="Ma J."/>
        </authorList>
    </citation>
    <scope>NUCLEOTIDE SEQUENCE [LARGE SCALE GENOMIC DNA]</scope>
    <source>
        <strain evidence="2">JCM 17563</strain>
    </source>
</reference>
<protein>
    <recommendedName>
        <fullName evidence="3">DUF465 domain-containing protein</fullName>
    </recommendedName>
</protein>
<dbReference type="InterPro" id="IPR007420">
    <property type="entry name" value="DUF465"/>
</dbReference>
<dbReference type="Proteomes" id="UP001500235">
    <property type="component" value="Unassembled WGS sequence"/>
</dbReference>
<evidence type="ECO:0000313" key="2">
    <source>
        <dbReference type="Proteomes" id="UP001500235"/>
    </source>
</evidence>